<evidence type="ECO:0000259" key="7">
    <source>
        <dbReference type="PROSITE" id="PS50109"/>
    </source>
</evidence>
<dbReference type="InterPro" id="IPR005467">
    <property type="entry name" value="His_kinase_dom"/>
</dbReference>
<proteinExistence type="predicted"/>
<evidence type="ECO:0000256" key="3">
    <source>
        <dbReference type="ARBA" id="ARBA00022777"/>
    </source>
</evidence>
<feature type="transmembrane region" description="Helical" evidence="6">
    <location>
        <begin position="289"/>
        <end position="307"/>
    </location>
</feature>
<evidence type="ECO:0000256" key="4">
    <source>
        <dbReference type="ARBA" id="ARBA00022840"/>
    </source>
</evidence>
<feature type="transmembrane region" description="Helical" evidence="6">
    <location>
        <begin position="137"/>
        <end position="160"/>
    </location>
</feature>
<dbReference type="PANTHER" id="PTHR43065:SF46">
    <property type="entry name" value="C4-DICARBOXYLATE TRANSPORT SENSOR PROTEIN DCTB"/>
    <property type="match status" value="1"/>
</dbReference>
<feature type="transmembrane region" description="Helical" evidence="6">
    <location>
        <begin position="102"/>
        <end position="125"/>
    </location>
</feature>
<keyword evidence="6" id="KW-0812">Transmembrane</keyword>
<evidence type="ECO:0000313" key="8">
    <source>
        <dbReference type="EMBL" id="MBB5716303.1"/>
    </source>
</evidence>
<keyword evidence="2" id="KW-0547">Nucleotide-binding</keyword>
<feature type="domain" description="Histidine kinase" evidence="7">
    <location>
        <begin position="339"/>
        <end position="532"/>
    </location>
</feature>
<dbReference type="GO" id="GO:0005524">
    <property type="term" value="F:ATP binding"/>
    <property type="evidence" value="ECO:0007669"/>
    <property type="project" value="UniProtKB-KW"/>
</dbReference>
<protein>
    <submittedName>
        <fullName evidence="8">Signal transduction histidine kinase</fullName>
    </submittedName>
</protein>
<evidence type="ECO:0000256" key="5">
    <source>
        <dbReference type="ARBA" id="ARBA00023012"/>
    </source>
</evidence>
<dbReference type="PROSITE" id="PS50109">
    <property type="entry name" value="HIS_KIN"/>
    <property type="match status" value="1"/>
</dbReference>
<dbReference type="Proteomes" id="UP000546200">
    <property type="component" value="Unassembled WGS sequence"/>
</dbReference>
<name>A0A7W9EX94_9SPHN</name>
<dbReference type="Gene3D" id="1.10.287.130">
    <property type="match status" value="1"/>
</dbReference>
<evidence type="ECO:0000256" key="1">
    <source>
        <dbReference type="ARBA" id="ARBA00022679"/>
    </source>
</evidence>
<dbReference type="InterPro" id="IPR003594">
    <property type="entry name" value="HATPase_dom"/>
</dbReference>
<dbReference type="Gene3D" id="3.30.565.10">
    <property type="entry name" value="Histidine kinase-like ATPase, C-terminal domain"/>
    <property type="match status" value="1"/>
</dbReference>
<accession>A0A7W9EX94</accession>
<dbReference type="SMART" id="SM00387">
    <property type="entry name" value="HATPase_c"/>
    <property type="match status" value="1"/>
</dbReference>
<evidence type="ECO:0000256" key="6">
    <source>
        <dbReference type="SAM" id="Phobius"/>
    </source>
</evidence>
<keyword evidence="4" id="KW-0067">ATP-binding</keyword>
<feature type="transmembrane region" description="Helical" evidence="6">
    <location>
        <begin position="261"/>
        <end position="282"/>
    </location>
</feature>
<reference evidence="8 9" key="1">
    <citation type="submission" date="2020-08" db="EMBL/GenBank/DDBJ databases">
        <title>Genomic Encyclopedia of Type Strains, Phase IV (KMG-IV): sequencing the most valuable type-strain genomes for metagenomic binning, comparative biology and taxonomic classification.</title>
        <authorList>
            <person name="Goeker M."/>
        </authorList>
    </citation>
    <scope>NUCLEOTIDE SEQUENCE [LARGE SCALE GENOMIC DNA]</scope>
    <source>
        <strain evidence="8 9">DSM 100044</strain>
    </source>
</reference>
<feature type="transmembrane region" description="Helical" evidence="6">
    <location>
        <begin position="180"/>
        <end position="199"/>
    </location>
</feature>
<dbReference type="InterPro" id="IPR036890">
    <property type="entry name" value="HATPase_C_sf"/>
</dbReference>
<dbReference type="SUPFAM" id="SSF55874">
    <property type="entry name" value="ATPase domain of HSP90 chaperone/DNA topoisomerase II/histidine kinase"/>
    <property type="match status" value="1"/>
</dbReference>
<keyword evidence="3 8" id="KW-0418">Kinase</keyword>
<dbReference type="EMBL" id="JACIJK010000010">
    <property type="protein sequence ID" value="MBB5716303.1"/>
    <property type="molecule type" value="Genomic_DNA"/>
</dbReference>
<sequence length="534" mass="55867">MASFTPALPREGERARPVLAWVPMRGDWILLALYAVGFWLAHGVAAPWGGTGYYSLWFPAAGVRLALLWRGGARLTIAAALVELLVDTIDGAVDPFGADRVLAIIGVVRPVVAYGLTVAAIRWLASGARAELLTAPMPFGLAAVLAPNMAALAALPQALLRPELTGVAGAHDVLLSLSDFAVGDLLGTLIVAPPLLWIADRLASREIPNFALRKAALAEAVGVLLASLLIAGTFTAAGLGLQPMPVLLATVWIGLRFGRAPAWMALVLVVALVLPQTAGATAAAARLQIHLALATVVVAGYLAGSFADAQAHARADLSRRDRLLFQAERLKTLRAMSVAVIHEVSQPLSTLAIEARHLHELSVGADPEIAAGAALIDRKAHALSDLVRRLRRFGGSAADQPSALPVSALLDTVSGLAQAEAKAARVRLEIDPGDPDLLVFAQEVELAQAAVNLVRNAVHACDDGVVRVDALKREEQVVISVHNRCAVRPRGAAGMGVGLLVARAIVEAHGGRIERQDADGLITHSILLPLAGEP</sequence>
<keyword evidence="5" id="KW-0902">Two-component regulatory system</keyword>
<keyword evidence="1" id="KW-0808">Transferase</keyword>
<dbReference type="AlphaFoldDB" id="A0A7W9EX94"/>
<evidence type="ECO:0000313" key="9">
    <source>
        <dbReference type="Proteomes" id="UP000546200"/>
    </source>
</evidence>
<dbReference type="Pfam" id="PF02518">
    <property type="entry name" value="HATPase_c"/>
    <property type="match status" value="1"/>
</dbReference>
<evidence type="ECO:0000256" key="2">
    <source>
        <dbReference type="ARBA" id="ARBA00022741"/>
    </source>
</evidence>
<dbReference type="PANTHER" id="PTHR43065">
    <property type="entry name" value="SENSOR HISTIDINE KINASE"/>
    <property type="match status" value="1"/>
</dbReference>
<feature type="transmembrane region" description="Helical" evidence="6">
    <location>
        <begin position="28"/>
        <end position="49"/>
    </location>
</feature>
<organism evidence="8 9">
    <name type="scientific">Sphingomonas aerophila</name>
    <dbReference type="NCBI Taxonomy" id="1344948"/>
    <lineage>
        <taxon>Bacteria</taxon>
        <taxon>Pseudomonadati</taxon>
        <taxon>Pseudomonadota</taxon>
        <taxon>Alphaproteobacteria</taxon>
        <taxon>Sphingomonadales</taxon>
        <taxon>Sphingomonadaceae</taxon>
        <taxon>Sphingomonas</taxon>
    </lineage>
</organism>
<keyword evidence="6" id="KW-0472">Membrane</keyword>
<gene>
    <name evidence="8" type="ORF">FHS94_003166</name>
</gene>
<feature type="transmembrane region" description="Helical" evidence="6">
    <location>
        <begin position="220"/>
        <end position="241"/>
    </location>
</feature>
<dbReference type="RefSeq" id="WP_246348652.1">
    <property type="nucleotide sequence ID" value="NZ_JACIJK010000010.1"/>
</dbReference>
<keyword evidence="9" id="KW-1185">Reference proteome</keyword>
<keyword evidence="6" id="KW-1133">Transmembrane helix</keyword>
<dbReference type="GO" id="GO:0000160">
    <property type="term" value="P:phosphorelay signal transduction system"/>
    <property type="evidence" value="ECO:0007669"/>
    <property type="project" value="UniProtKB-KW"/>
</dbReference>
<comment type="caution">
    <text evidence="8">The sequence shown here is derived from an EMBL/GenBank/DDBJ whole genome shotgun (WGS) entry which is preliminary data.</text>
</comment>
<dbReference type="GO" id="GO:0016301">
    <property type="term" value="F:kinase activity"/>
    <property type="evidence" value="ECO:0007669"/>
    <property type="project" value="UniProtKB-KW"/>
</dbReference>